<feature type="compositionally biased region" description="Acidic residues" evidence="6">
    <location>
        <begin position="236"/>
        <end position="253"/>
    </location>
</feature>
<feature type="transmembrane region" description="Helical" evidence="7">
    <location>
        <begin position="548"/>
        <end position="574"/>
    </location>
</feature>
<evidence type="ECO:0000313" key="8">
    <source>
        <dbReference type="EMBL" id="CRK17047.1"/>
    </source>
</evidence>
<name>A0A0G4L4U2_VERLO</name>
<dbReference type="InterPro" id="IPR036259">
    <property type="entry name" value="MFS_trans_sf"/>
</dbReference>
<gene>
    <name evidence="8" type="ORF">BN1708_011926</name>
</gene>
<dbReference type="AlphaFoldDB" id="A0A0G4L4U2"/>
<sequence>MAEQPSVAEIAIFDLFDTPEEASDHHNAMNYYSVWRQLLKGHEENNLKTLPYEDRVFTDTRAYRVNRNNVRAGIERLVEHRSAAVARQKRQAAAAAKIRDDILKKLSTQPVGTTGFDWADDMEEAVTMRENHVEGWEDRFACNMEVDEPEKSAYLFVSDASPLWWAAAEDGWPDEVDEGANKIHETEKTNEAIFAAYHTSSNSRNTAVEEIREKHDTELGDIEYENTFESHHNKDSEDDDEDEEEEVTSDEDVNMGGTPSTSKPSSTETTIEIRDLVSPVKKECVDLTLDADGQISLHYDGASARSPFDPHQAAEQGSLKEQAEIRAMNSPKFVQAVLEMARSELEDTDEFKRRFRLPLSDKRWVRRAMKNHAEEVERAEHLVSTAYCVNGMTRGRETKETPLNQVILMEEWMADDELPRQASYHLVSSVWFDPPLSEGCKQPGLAMLFIPIIIATTMSTEKGIPDGADAPKSDKSSSGDAAAVPPPTDGEVNPKSSREADRNRHLDQSLAGVLVTDDAVAATAEALRKSLVRKYDIRLMPFKTVKRAIFNFMTLIMSIGAFFSIEAIYSYALFLPTIIQTMGFKSLQASLMTVPPNFVGFLFTLGICYWSRRIRRTALPLNVCCILGIIGFLLLLVGGQTGPGPMNVSAPVQYTGTFFVAMSVNALPPLALTWMTINARPHYVRAIALGFVLTVGNLAAFLASFTYIKTEAPAYVRGHAINLGCLTGLLAIGIITPLWMRSENHKRDRGERDHRLDEARWVAAGQTKEQYELQLGWLHPGYRYKI</sequence>
<evidence type="ECO:0000256" key="5">
    <source>
        <dbReference type="ARBA" id="ARBA00023136"/>
    </source>
</evidence>
<accession>A0A0G4L4U2</accession>
<keyword evidence="3 7" id="KW-0812">Transmembrane</keyword>
<dbReference type="PANTHER" id="PTHR43791:SF5">
    <property type="entry name" value="MAJOR FACILITATOR SUPERFAMILY (MFS) PROFILE DOMAIN-CONTAINING PROTEIN"/>
    <property type="match status" value="1"/>
</dbReference>
<keyword evidence="5 7" id="KW-0472">Membrane</keyword>
<dbReference type="STRING" id="100787.A0A0G4L4U2"/>
<keyword evidence="2" id="KW-0813">Transport</keyword>
<evidence type="ECO:0000256" key="4">
    <source>
        <dbReference type="ARBA" id="ARBA00022989"/>
    </source>
</evidence>
<organism evidence="8 9">
    <name type="scientific">Verticillium longisporum</name>
    <name type="common">Verticillium dahliae var. longisporum</name>
    <dbReference type="NCBI Taxonomy" id="100787"/>
    <lineage>
        <taxon>Eukaryota</taxon>
        <taxon>Fungi</taxon>
        <taxon>Dikarya</taxon>
        <taxon>Ascomycota</taxon>
        <taxon>Pezizomycotina</taxon>
        <taxon>Sordariomycetes</taxon>
        <taxon>Hypocreomycetidae</taxon>
        <taxon>Glomerellales</taxon>
        <taxon>Plectosphaerellaceae</taxon>
        <taxon>Verticillium</taxon>
    </lineage>
</organism>
<feature type="region of interest" description="Disordered" evidence="6">
    <location>
        <begin position="224"/>
        <end position="270"/>
    </location>
</feature>
<dbReference type="PANTHER" id="PTHR43791">
    <property type="entry name" value="PERMEASE-RELATED"/>
    <property type="match status" value="1"/>
</dbReference>
<evidence type="ECO:0000256" key="7">
    <source>
        <dbReference type="SAM" id="Phobius"/>
    </source>
</evidence>
<feature type="transmembrane region" description="Helical" evidence="7">
    <location>
        <begin position="594"/>
        <end position="611"/>
    </location>
</feature>
<feature type="compositionally biased region" description="Low complexity" evidence="6">
    <location>
        <begin position="258"/>
        <end position="270"/>
    </location>
</feature>
<feature type="transmembrane region" description="Helical" evidence="7">
    <location>
        <begin position="720"/>
        <end position="740"/>
    </location>
</feature>
<feature type="region of interest" description="Disordered" evidence="6">
    <location>
        <begin position="463"/>
        <end position="503"/>
    </location>
</feature>
<protein>
    <recommendedName>
        <fullName evidence="10">Major facilitator superfamily (MFS) profile domain-containing protein</fullName>
    </recommendedName>
</protein>
<evidence type="ECO:0000256" key="3">
    <source>
        <dbReference type="ARBA" id="ARBA00022692"/>
    </source>
</evidence>
<dbReference type="EMBL" id="CVQH01008113">
    <property type="protein sequence ID" value="CRK17047.1"/>
    <property type="molecule type" value="Genomic_DNA"/>
</dbReference>
<dbReference type="SUPFAM" id="SSF103473">
    <property type="entry name" value="MFS general substrate transporter"/>
    <property type="match status" value="1"/>
</dbReference>
<dbReference type="Proteomes" id="UP000044602">
    <property type="component" value="Unassembled WGS sequence"/>
</dbReference>
<evidence type="ECO:0000256" key="1">
    <source>
        <dbReference type="ARBA" id="ARBA00004141"/>
    </source>
</evidence>
<evidence type="ECO:0000256" key="6">
    <source>
        <dbReference type="SAM" id="MobiDB-lite"/>
    </source>
</evidence>
<dbReference type="GO" id="GO:0022857">
    <property type="term" value="F:transmembrane transporter activity"/>
    <property type="evidence" value="ECO:0007669"/>
    <property type="project" value="InterPro"/>
</dbReference>
<comment type="subcellular location">
    <subcellularLocation>
        <location evidence="1">Membrane</location>
        <topology evidence="1">Multi-pass membrane protein</topology>
    </subcellularLocation>
</comment>
<feature type="transmembrane region" description="Helical" evidence="7">
    <location>
        <begin position="618"/>
        <end position="637"/>
    </location>
</feature>
<evidence type="ECO:0008006" key="10">
    <source>
        <dbReference type="Google" id="ProtNLM"/>
    </source>
</evidence>
<keyword evidence="4 7" id="KW-1133">Transmembrane helix</keyword>
<feature type="transmembrane region" description="Helical" evidence="7">
    <location>
        <begin position="687"/>
        <end position="708"/>
    </location>
</feature>
<feature type="transmembrane region" description="Helical" evidence="7">
    <location>
        <begin position="657"/>
        <end position="675"/>
    </location>
</feature>
<reference evidence="8 9" key="1">
    <citation type="submission" date="2015-05" db="EMBL/GenBank/DDBJ databases">
        <authorList>
            <person name="Wang D.B."/>
            <person name="Wang M."/>
        </authorList>
    </citation>
    <scope>NUCLEOTIDE SEQUENCE [LARGE SCALE GENOMIC DNA]</scope>
    <source>
        <strain evidence="8">VL1</strain>
    </source>
</reference>
<dbReference type="Pfam" id="PF07690">
    <property type="entry name" value="MFS_1"/>
    <property type="match status" value="1"/>
</dbReference>
<dbReference type="InterPro" id="IPR011701">
    <property type="entry name" value="MFS"/>
</dbReference>
<evidence type="ECO:0000313" key="9">
    <source>
        <dbReference type="Proteomes" id="UP000044602"/>
    </source>
</evidence>
<evidence type="ECO:0000256" key="2">
    <source>
        <dbReference type="ARBA" id="ARBA00022448"/>
    </source>
</evidence>
<keyword evidence="9" id="KW-1185">Reference proteome</keyword>
<dbReference type="GO" id="GO:0016020">
    <property type="term" value="C:membrane"/>
    <property type="evidence" value="ECO:0007669"/>
    <property type="project" value="UniProtKB-SubCell"/>
</dbReference>
<dbReference type="Gene3D" id="1.20.1250.20">
    <property type="entry name" value="MFS general substrate transporter like domains"/>
    <property type="match status" value="1"/>
</dbReference>
<proteinExistence type="predicted"/>